<dbReference type="RefSeq" id="XP_013892304.1">
    <property type="nucleotide sequence ID" value="XM_014036850.1"/>
</dbReference>
<reference evidence="2 3" key="1">
    <citation type="journal article" date="2013" name="BMC Genomics">
        <title>Reconstruction of the lipid metabolism for the microalga Monoraphidium neglectum from its genome sequence reveals characteristics suitable for biofuel production.</title>
        <authorList>
            <person name="Bogen C."/>
            <person name="Al-Dilaimi A."/>
            <person name="Albersmeier A."/>
            <person name="Wichmann J."/>
            <person name="Grundmann M."/>
            <person name="Rupp O."/>
            <person name="Lauersen K.J."/>
            <person name="Blifernez-Klassen O."/>
            <person name="Kalinowski J."/>
            <person name="Goesmann A."/>
            <person name="Mussgnug J.H."/>
            <person name="Kruse O."/>
        </authorList>
    </citation>
    <scope>NUCLEOTIDE SEQUENCE [LARGE SCALE GENOMIC DNA]</scope>
    <source>
        <strain evidence="2 3">SAG 48.87</strain>
    </source>
</reference>
<dbReference type="SUPFAM" id="SSF47616">
    <property type="entry name" value="GST C-terminal domain-like"/>
    <property type="match status" value="1"/>
</dbReference>
<dbReference type="InterPro" id="IPR010987">
    <property type="entry name" value="Glutathione-S-Trfase_C-like"/>
</dbReference>
<organism evidence="2 3">
    <name type="scientific">Monoraphidium neglectum</name>
    <dbReference type="NCBI Taxonomy" id="145388"/>
    <lineage>
        <taxon>Eukaryota</taxon>
        <taxon>Viridiplantae</taxon>
        <taxon>Chlorophyta</taxon>
        <taxon>core chlorophytes</taxon>
        <taxon>Chlorophyceae</taxon>
        <taxon>CS clade</taxon>
        <taxon>Sphaeropleales</taxon>
        <taxon>Selenastraceae</taxon>
        <taxon>Monoraphidium</taxon>
    </lineage>
</organism>
<keyword evidence="3" id="KW-1185">Reference proteome</keyword>
<name>A0A0D2LNB0_9CHLO</name>
<sequence>MVAAHCAPALLPGEVKRLLAVLEKQLEGRDYIIGSEYTLADVATFPWVNVLSSEAGFNAADALGLDALKNVNAWAARCGARPAVQAGLNVTPFT</sequence>
<dbReference type="EMBL" id="KK104897">
    <property type="protein sequence ID" value="KIY93284.1"/>
    <property type="molecule type" value="Genomic_DNA"/>
</dbReference>
<feature type="domain" description="GST C-terminal" evidence="1">
    <location>
        <begin position="1"/>
        <end position="94"/>
    </location>
</feature>
<dbReference type="GO" id="GO:0004364">
    <property type="term" value="F:glutathione transferase activity"/>
    <property type="evidence" value="ECO:0007669"/>
    <property type="project" value="UniProtKB-EC"/>
</dbReference>
<evidence type="ECO:0000259" key="1">
    <source>
        <dbReference type="PROSITE" id="PS50405"/>
    </source>
</evidence>
<dbReference type="InterPro" id="IPR036282">
    <property type="entry name" value="Glutathione-S-Trfase_C_sf"/>
</dbReference>
<dbReference type="PROSITE" id="PS50405">
    <property type="entry name" value="GST_CTER"/>
    <property type="match status" value="1"/>
</dbReference>
<gene>
    <name evidence="2" type="ORF">MNEG_14679</name>
</gene>
<dbReference type="InterPro" id="IPR004046">
    <property type="entry name" value="GST_C"/>
</dbReference>
<accession>A0A0D2LNB0</accession>
<dbReference type="KEGG" id="mng:MNEG_14679"/>
<dbReference type="Gene3D" id="1.20.1050.10">
    <property type="match status" value="1"/>
</dbReference>
<dbReference type="AlphaFoldDB" id="A0A0D2LNB0"/>
<dbReference type="PANTHER" id="PTHR44051">
    <property type="entry name" value="GLUTATHIONE S-TRANSFERASE-RELATED"/>
    <property type="match status" value="1"/>
</dbReference>
<dbReference type="Proteomes" id="UP000054498">
    <property type="component" value="Unassembled WGS sequence"/>
</dbReference>
<evidence type="ECO:0000313" key="2">
    <source>
        <dbReference type="EMBL" id="KIY93284.1"/>
    </source>
</evidence>
<dbReference type="OrthoDB" id="422574at2759"/>
<dbReference type="PANTHER" id="PTHR44051:SF8">
    <property type="entry name" value="GLUTATHIONE S-TRANSFERASE GSTA"/>
    <property type="match status" value="1"/>
</dbReference>
<dbReference type="Pfam" id="PF00043">
    <property type="entry name" value="GST_C"/>
    <property type="match status" value="1"/>
</dbReference>
<keyword evidence="2" id="KW-0808">Transferase</keyword>
<dbReference type="EC" id="2.5.1.18" evidence="2"/>
<proteinExistence type="predicted"/>
<protein>
    <submittedName>
        <fullName evidence="2">Putative GST-like protein yghU</fullName>
        <ecNumber evidence="2">2.5.1.18</ecNumber>
    </submittedName>
</protein>
<evidence type="ECO:0000313" key="3">
    <source>
        <dbReference type="Proteomes" id="UP000054498"/>
    </source>
</evidence>
<dbReference type="GeneID" id="25732265"/>
<dbReference type="STRING" id="145388.A0A0D2LNB0"/>